<evidence type="ECO:0000313" key="3">
    <source>
        <dbReference type="EMBL" id="KAH6656263.1"/>
    </source>
</evidence>
<feature type="transmembrane region" description="Helical" evidence="2">
    <location>
        <begin position="512"/>
        <end position="531"/>
    </location>
</feature>
<evidence type="ECO:0000256" key="1">
    <source>
        <dbReference type="SAM" id="MobiDB-lite"/>
    </source>
</evidence>
<dbReference type="Proteomes" id="UP000758603">
    <property type="component" value="Unassembled WGS sequence"/>
</dbReference>
<feature type="transmembrane region" description="Helical" evidence="2">
    <location>
        <begin position="156"/>
        <end position="174"/>
    </location>
</feature>
<dbReference type="RefSeq" id="XP_045960497.1">
    <property type="nucleotide sequence ID" value="XM_046109056.1"/>
</dbReference>
<proteinExistence type="predicted"/>
<comment type="caution">
    <text evidence="3">The sequence shown here is derived from an EMBL/GenBank/DDBJ whole genome shotgun (WGS) entry which is preliminary data.</text>
</comment>
<dbReference type="EMBL" id="JAGPXC010000002">
    <property type="protein sequence ID" value="KAH6656263.1"/>
    <property type="molecule type" value="Genomic_DNA"/>
</dbReference>
<feature type="transmembrane region" description="Helical" evidence="2">
    <location>
        <begin position="373"/>
        <end position="397"/>
    </location>
</feature>
<evidence type="ECO:0000313" key="4">
    <source>
        <dbReference type="Proteomes" id="UP000758603"/>
    </source>
</evidence>
<dbReference type="AlphaFoldDB" id="A0A9P8UQ28"/>
<keyword evidence="2" id="KW-0812">Transmembrane</keyword>
<feature type="transmembrane region" description="Helical" evidence="2">
    <location>
        <begin position="646"/>
        <end position="667"/>
    </location>
</feature>
<keyword evidence="2" id="KW-1133">Transmembrane helix</keyword>
<feature type="transmembrane region" description="Helical" evidence="2">
    <location>
        <begin position="551"/>
        <end position="567"/>
    </location>
</feature>
<feature type="compositionally biased region" description="Polar residues" evidence="1">
    <location>
        <begin position="290"/>
        <end position="313"/>
    </location>
</feature>
<feature type="transmembrane region" description="Helical" evidence="2">
    <location>
        <begin position="587"/>
        <end position="609"/>
    </location>
</feature>
<keyword evidence="4" id="KW-1185">Reference proteome</keyword>
<gene>
    <name evidence="3" type="ORF">BKA67DRAFT_687730</name>
</gene>
<keyword evidence="2" id="KW-0472">Membrane</keyword>
<name>A0A9P8UQ28_9PEZI</name>
<feature type="transmembrane region" description="Helical" evidence="2">
    <location>
        <begin position="340"/>
        <end position="361"/>
    </location>
</feature>
<reference evidence="3" key="1">
    <citation type="journal article" date="2021" name="Nat. Commun.">
        <title>Genetic determinants of endophytism in the Arabidopsis root mycobiome.</title>
        <authorList>
            <person name="Mesny F."/>
            <person name="Miyauchi S."/>
            <person name="Thiergart T."/>
            <person name="Pickel B."/>
            <person name="Atanasova L."/>
            <person name="Karlsson M."/>
            <person name="Huettel B."/>
            <person name="Barry K.W."/>
            <person name="Haridas S."/>
            <person name="Chen C."/>
            <person name="Bauer D."/>
            <person name="Andreopoulos W."/>
            <person name="Pangilinan J."/>
            <person name="LaButti K."/>
            <person name="Riley R."/>
            <person name="Lipzen A."/>
            <person name="Clum A."/>
            <person name="Drula E."/>
            <person name="Henrissat B."/>
            <person name="Kohler A."/>
            <person name="Grigoriev I.V."/>
            <person name="Martin F.M."/>
            <person name="Hacquard S."/>
        </authorList>
    </citation>
    <scope>NUCLEOTIDE SEQUENCE</scope>
    <source>
        <strain evidence="3">MPI-SDFR-AT-0073</strain>
    </source>
</reference>
<protein>
    <submittedName>
        <fullName evidence="3">Uncharacterized protein</fullName>
    </submittedName>
</protein>
<feature type="transmembrane region" description="Helical" evidence="2">
    <location>
        <begin position="118"/>
        <end position="136"/>
    </location>
</feature>
<accession>A0A9P8UQ28</accession>
<dbReference type="OrthoDB" id="5392263at2759"/>
<dbReference type="GeneID" id="70137947"/>
<sequence length="683" mass="75710">MSTSVASGYSSLFEAVPELVSLNTTSLRTSPYLGGRNFTYGCLQAVSESLQIVEGSLAFKNPSYFDVGITISQVQEAATYGSLCTNNGSAPRVLVPYRWCEANCWGWDASRWNSLQQWIGPLVQFILPCLAFCLSVPRNWRTSFPDWIFNSKDNNIIVYIIFTYIIKLPVAFLIVFWDTIFWLSTCFALAGPMMLSAVYEYTWDGIILDFLEPRKGSPPQVPPVTRARLLLATVVGNIKLEPNVTSRAPTLPGKNTSPPSMIWSQVMELAEELLPTQRKSKVTANDHKSTSVTGQGSHNPGQAVSGSSANTSKTRTDHAEVVHKNGPELKLTALLNAQSSFGGAVGAPVVFFIGSFVYNIVEAETRLGDNDTAHALAFGMWWMTIAHLAVISSAMLASNNPSALQGLIGRARGKSHQTASAAKAERRVEKSSNCSATTSLRARFIRWMKSVKVLEHAFDSTFEPMSLWKRGPNKRLWMDKVVEAYEEDRQDDKFMQTDELLKALRMGFWTRALVWLTNLFILLGAPCALAFTTSYTTPVAGLGCRSLTHLVYYTTQVIQMLLWSWNVDLSRSHPDSWALQICRGLQIVFGSLAVFSAIGGTLMQIMGVYRNCLCKMPTWVWIYPDSPEATVGMSYVTSESVPVSEVWIYTGAIAAGTLGQVAALAWWHQRRLRRKFLIVADSL</sequence>
<organism evidence="3 4">
    <name type="scientific">Truncatella angustata</name>
    <dbReference type="NCBI Taxonomy" id="152316"/>
    <lineage>
        <taxon>Eukaryota</taxon>
        <taxon>Fungi</taxon>
        <taxon>Dikarya</taxon>
        <taxon>Ascomycota</taxon>
        <taxon>Pezizomycotina</taxon>
        <taxon>Sordariomycetes</taxon>
        <taxon>Xylariomycetidae</taxon>
        <taxon>Amphisphaeriales</taxon>
        <taxon>Sporocadaceae</taxon>
        <taxon>Truncatella</taxon>
    </lineage>
</organism>
<feature type="region of interest" description="Disordered" evidence="1">
    <location>
        <begin position="277"/>
        <end position="319"/>
    </location>
</feature>
<evidence type="ECO:0000256" key="2">
    <source>
        <dbReference type="SAM" id="Phobius"/>
    </source>
</evidence>